<evidence type="ECO:0000313" key="5">
    <source>
        <dbReference type="EMBL" id="ACL38628.1"/>
    </source>
</evidence>
<dbReference type="Proteomes" id="UP000002505">
    <property type="component" value="Chromosome"/>
</dbReference>
<dbReference type="PANTHER" id="PTHR43866:SF4">
    <property type="entry name" value="MALONATE-SEMIALDEHYDE DEHYDROGENASE"/>
    <property type="match status" value="1"/>
</dbReference>
<evidence type="ECO:0000259" key="4">
    <source>
        <dbReference type="Pfam" id="PF00171"/>
    </source>
</evidence>
<dbReference type="GO" id="GO:0004491">
    <property type="term" value="F:methylmalonate-semialdehyde dehydrogenase (acylating, NAD) activity"/>
    <property type="evidence" value="ECO:0007669"/>
    <property type="project" value="UniProtKB-EC"/>
</dbReference>
<dbReference type="KEGG" id="ach:Achl_0630"/>
<dbReference type="SUPFAM" id="SSF53720">
    <property type="entry name" value="ALDH-like"/>
    <property type="match status" value="1"/>
</dbReference>
<dbReference type="Gene3D" id="3.40.309.10">
    <property type="entry name" value="Aldehyde Dehydrogenase, Chain A, domain 2"/>
    <property type="match status" value="1"/>
</dbReference>
<evidence type="ECO:0000256" key="3">
    <source>
        <dbReference type="ARBA" id="ARBA00023027"/>
    </source>
</evidence>
<dbReference type="InterPro" id="IPR016162">
    <property type="entry name" value="Ald_DH_N"/>
</dbReference>
<keyword evidence="3" id="KW-0520">NAD</keyword>
<reference evidence="5" key="1">
    <citation type="submission" date="2009-01" db="EMBL/GenBank/DDBJ databases">
        <title>Complete sequence of chromosome of Arthrobacter chlorophenolicus A6.</title>
        <authorList>
            <consortium name="US DOE Joint Genome Institute"/>
            <person name="Lucas S."/>
            <person name="Copeland A."/>
            <person name="Lapidus A."/>
            <person name="Glavina del Rio T."/>
            <person name="Tice H."/>
            <person name="Bruce D."/>
            <person name="Goodwin L."/>
            <person name="Pitluck S."/>
            <person name="Goltsman E."/>
            <person name="Clum A."/>
            <person name="Larimer F."/>
            <person name="Land M."/>
            <person name="Hauser L."/>
            <person name="Kyrpides N."/>
            <person name="Mikhailova N."/>
            <person name="Jansson J."/>
            <person name="Richardson P."/>
        </authorList>
    </citation>
    <scope>NUCLEOTIDE SEQUENCE [LARGE SCALE GENOMIC DNA]</scope>
    <source>
        <strain evidence="5">A6</strain>
    </source>
</reference>
<dbReference type="EMBL" id="CP001341">
    <property type="protein sequence ID" value="ACL38628.1"/>
    <property type="molecule type" value="Genomic_DNA"/>
</dbReference>
<gene>
    <name evidence="5" type="ordered locus">Achl_0630</name>
</gene>
<evidence type="ECO:0000256" key="2">
    <source>
        <dbReference type="ARBA" id="ARBA00023002"/>
    </source>
</evidence>
<dbReference type="GO" id="GO:0006574">
    <property type="term" value="P:L-valine catabolic process"/>
    <property type="evidence" value="ECO:0007669"/>
    <property type="project" value="TreeGrafter"/>
</dbReference>
<evidence type="ECO:0000256" key="1">
    <source>
        <dbReference type="ARBA" id="ARBA00013048"/>
    </source>
</evidence>
<dbReference type="GO" id="GO:0006210">
    <property type="term" value="P:thymine catabolic process"/>
    <property type="evidence" value="ECO:0007669"/>
    <property type="project" value="TreeGrafter"/>
</dbReference>
<protein>
    <recommendedName>
        <fullName evidence="1">methylmalonate-semialdehyde dehydrogenase (CoA acylating)</fullName>
        <ecNumber evidence="1">1.2.1.27</ecNumber>
    </recommendedName>
</protein>
<dbReference type="Gene3D" id="3.40.605.10">
    <property type="entry name" value="Aldehyde Dehydrogenase, Chain A, domain 1"/>
    <property type="match status" value="1"/>
</dbReference>
<dbReference type="RefSeq" id="WP_015935854.1">
    <property type="nucleotide sequence ID" value="NC_011886.1"/>
</dbReference>
<dbReference type="PROSITE" id="PS00070">
    <property type="entry name" value="ALDEHYDE_DEHYDR_CYS"/>
    <property type="match status" value="1"/>
</dbReference>
<dbReference type="eggNOG" id="COG1012">
    <property type="taxonomic scope" value="Bacteria"/>
</dbReference>
<dbReference type="Pfam" id="PF00171">
    <property type="entry name" value="Aldedh"/>
    <property type="match status" value="1"/>
</dbReference>
<dbReference type="HOGENOM" id="CLU_005391_1_10_11"/>
<keyword evidence="6" id="KW-1185">Reference proteome</keyword>
<dbReference type="InterPro" id="IPR016161">
    <property type="entry name" value="Ald_DH/histidinol_DH"/>
</dbReference>
<dbReference type="EC" id="1.2.1.27" evidence="1"/>
<dbReference type="FunFam" id="3.40.309.10:FF:000002">
    <property type="entry name" value="Methylmalonate-semialdehyde dehydrogenase (Acylating)"/>
    <property type="match status" value="1"/>
</dbReference>
<keyword evidence="2" id="KW-0560">Oxidoreductase</keyword>
<dbReference type="PANTHER" id="PTHR43866">
    <property type="entry name" value="MALONATE-SEMIALDEHYDE DEHYDROGENASE"/>
    <property type="match status" value="1"/>
</dbReference>
<dbReference type="InterPro" id="IPR016163">
    <property type="entry name" value="Ald_DH_C"/>
</dbReference>
<name>B8HBE3_PSECP</name>
<dbReference type="FunFam" id="3.40.605.10:FF:000003">
    <property type="entry name" value="Methylmalonate-semialdehyde dehydrogenase [acylating]"/>
    <property type="match status" value="1"/>
</dbReference>
<dbReference type="AlphaFoldDB" id="B8HBE3"/>
<dbReference type="InterPro" id="IPR010061">
    <property type="entry name" value="MeMal-semiAld_DH"/>
</dbReference>
<evidence type="ECO:0000313" key="6">
    <source>
        <dbReference type="Proteomes" id="UP000002505"/>
    </source>
</evidence>
<sequence>MVRELSHYIGGRHASGTSGRFGDVLNPCTGEAQARLPLADRDEVQSAVAAAVEAQPEWAALNPQRRGRILLKFVDLVNRNMDELAKLLSSEHGKTLADSVGDIQRGLEVVEFAAGAPHLLKGEFSSDAGQGIDIHSLRQPLGVVAGITPFNFPAMIPLWKSGPALAAGNAFVLKPSERDPSVPLRLAELYSEAGVPDGVFSVVNGDKEAVDALLEDPRVQAVGFVGSTPIAQYIYATAAAHGKRAQCFGGAKNHMVVMPDADLDQAADALIGSGYGSAGERCMAISVAVPVGEDTANRLVARLEQRVRKLTVGHSLAEDSDFGPVVSAAARDRIEGLISSGVDDGATLLADGRGLTVDGYTGGFWVGPTLFDHVTPDMAIYRNEIFGPVLSVVRAATYDDALRLCTDNPFGNGVAIFTRDGDSARDFATRVDVGMVGVNVPIPVPLAYYTFGGWKASGFGDLNQHGADAFRFYTKTKTVTTRWPSGIRHGASFVMPEGS</sequence>
<dbReference type="InterPro" id="IPR016160">
    <property type="entry name" value="Ald_DH_CS_CYS"/>
</dbReference>
<dbReference type="InterPro" id="IPR015590">
    <property type="entry name" value="Aldehyde_DH_dom"/>
</dbReference>
<proteinExistence type="predicted"/>
<dbReference type="CDD" id="cd07085">
    <property type="entry name" value="ALDH_F6_MMSDH"/>
    <property type="match status" value="1"/>
</dbReference>
<organism evidence="5 6">
    <name type="scientific">Pseudarthrobacter chlorophenolicus (strain ATCC 700700 / DSM 12829 / CIP 107037 / JCM 12360 / KCTC 9906 / NCIMB 13794 / A6)</name>
    <name type="common">Arthrobacter chlorophenolicus</name>
    <dbReference type="NCBI Taxonomy" id="452863"/>
    <lineage>
        <taxon>Bacteria</taxon>
        <taxon>Bacillati</taxon>
        <taxon>Actinomycetota</taxon>
        <taxon>Actinomycetes</taxon>
        <taxon>Micrococcales</taxon>
        <taxon>Micrococcaceae</taxon>
        <taxon>Pseudarthrobacter</taxon>
    </lineage>
</organism>
<dbReference type="NCBIfam" id="TIGR01722">
    <property type="entry name" value="MMSDH"/>
    <property type="match status" value="1"/>
</dbReference>
<feature type="domain" description="Aldehyde dehydrogenase" evidence="4">
    <location>
        <begin position="22"/>
        <end position="479"/>
    </location>
</feature>
<accession>B8HBE3</accession>
<dbReference type="STRING" id="452863.Achl_0630"/>
<dbReference type="OrthoDB" id="6882680at2"/>